<dbReference type="EMBL" id="JANPWB010000016">
    <property type="protein sequence ID" value="KAJ1085257.1"/>
    <property type="molecule type" value="Genomic_DNA"/>
</dbReference>
<name>A0AAV7L144_PLEWA</name>
<feature type="transmembrane region" description="Helical" evidence="1">
    <location>
        <begin position="84"/>
        <end position="104"/>
    </location>
</feature>
<reference evidence="2" key="1">
    <citation type="journal article" date="2022" name="bioRxiv">
        <title>Sequencing and chromosome-scale assembly of the giantPleurodeles waltlgenome.</title>
        <authorList>
            <person name="Brown T."/>
            <person name="Elewa A."/>
            <person name="Iarovenko S."/>
            <person name="Subramanian E."/>
            <person name="Araus A.J."/>
            <person name="Petzold A."/>
            <person name="Susuki M."/>
            <person name="Suzuki K.-i.T."/>
            <person name="Hayashi T."/>
            <person name="Toyoda A."/>
            <person name="Oliveira C."/>
            <person name="Osipova E."/>
            <person name="Leigh N.D."/>
            <person name="Simon A."/>
            <person name="Yun M.H."/>
        </authorList>
    </citation>
    <scope>NUCLEOTIDE SEQUENCE</scope>
    <source>
        <strain evidence="2">20211129_DDA</strain>
        <tissue evidence="2">Liver</tissue>
    </source>
</reference>
<keyword evidence="3" id="KW-1185">Reference proteome</keyword>
<evidence type="ECO:0008006" key="4">
    <source>
        <dbReference type="Google" id="ProtNLM"/>
    </source>
</evidence>
<proteinExistence type="predicted"/>
<dbReference type="Proteomes" id="UP001066276">
    <property type="component" value="Chromosome 12"/>
</dbReference>
<evidence type="ECO:0000313" key="2">
    <source>
        <dbReference type="EMBL" id="KAJ1085257.1"/>
    </source>
</evidence>
<accession>A0AAV7L144</accession>
<organism evidence="2 3">
    <name type="scientific">Pleurodeles waltl</name>
    <name type="common">Iberian ribbed newt</name>
    <dbReference type="NCBI Taxonomy" id="8319"/>
    <lineage>
        <taxon>Eukaryota</taxon>
        <taxon>Metazoa</taxon>
        <taxon>Chordata</taxon>
        <taxon>Craniata</taxon>
        <taxon>Vertebrata</taxon>
        <taxon>Euteleostomi</taxon>
        <taxon>Amphibia</taxon>
        <taxon>Batrachia</taxon>
        <taxon>Caudata</taxon>
        <taxon>Salamandroidea</taxon>
        <taxon>Salamandridae</taxon>
        <taxon>Pleurodelinae</taxon>
        <taxon>Pleurodeles</taxon>
    </lineage>
</organism>
<comment type="caution">
    <text evidence="2">The sequence shown here is derived from an EMBL/GenBank/DDBJ whole genome shotgun (WGS) entry which is preliminary data.</text>
</comment>
<evidence type="ECO:0000256" key="1">
    <source>
        <dbReference type="SAM" id="Phobius"/>
    </source>
</evidence>
<protein>
    <recommendedName>
        <fullName evidence="4">Reverse transcriptase domain-containing protein</fullName>
    </recommendedName>
</protein>
<evidence type="ECO:0000313" key="3">
    <source>
        <dbReference type="Proteomes" id="UP001066276"/>
    </source>
</evidence>
<keyword evidence="1" id="KW-1133">Transmembrane helix</keyword>
<dbReference type="AlphaFoldDB" id="A0AAV7L144"/>
<gene>
    <name evidence="2" type="ORF">NDU88_005390</name>
</gene>
<keyword evidence="1" id="KW-0472">Membrane</keyword>
<keyword evidence="1" id="KW-0812">Transmembrane</keyword>
<sequence length="135" mass="14811">MLHCRHSSQRTPALGAVTRSPYLQAAFDLVDPDILWAKFESEETVDTLFLTLKGLQAGNFARGELDVNGGLSRKVRIKGGLRQGCVLALPLFALYLADLLKIILVKAKALSSIGSVRTFKRDYGRPSLHPVTVAY</sequence>